<keyword evidence="3" id="KW-1185">Reference proteome</keyword>
<accession>A0ABN4GHL2</accession>
<proteinExistence type="predicted"/>
<evidence type="ECO:0000313" key="3">
    <source>
        <dbReference type="Proteomes" id="UP000035366"/>
    </source>
</evidence>
<keyword evidence="1" id="KW-1133">Transmembrane helix</keyword>
<feature type="transmembrane region" description="Helical" evidence="1">
    <location>
        <begin position="13"/>
        <end position="32"/>
    </location>
</feature>
<organism evidence="2 3">
    <name type="scientific">Streptomyces incarnatus</name>
    <dbReference type="NCBI Taxonomy" id="665007"/>
    <lineage>
        <taxon>Bacteria</taxon>
        <taxon>Bacillati</taxon>
        <taxon>Actinomycetota</taxon>
        <taxon>Actinomycetes</taxon>
        <taxon>Kitasatosporales</taxon>
        <taxon>Streptomycetaceae</taxon>
        <taxon>Streptomyces</taxon>
    </lineage>
</organism>
<dbReference type="Proteomes" id="UP000035366">
    <property type="component" value="Chromosome"/>
</dbReference>
<reference evidence="2 3" key="1">
    <citation type="journal article" date="2015" name="ISME J.">
        <title>Draft Genome Sequence of Streptomyces incarnatus NRRL8089, which Produces the Nucleoside Antibiotic Sinefungin.</title>
        <authorList>
            <person name="Oshima K."/>
            <person name="Hattori M."/>
            <person name="Shimizu H."/>
            <person name="Fukuda K."/>
            <person name="Nemoto M."/>
            <person name="Inagaki K."/>
            <person name="Tamura T."/>
        </authorList>
    </citation>
    <scope>NUCLEOTIDE SEQUENCE [LARGE SCALE GENOMIC DNA]</scope>
    <source>
        <strain evidence="2 3">NRRL 8089</strain>
    </source>
</reference>
<keyword evidence="1" id="KW-0472">Membrane</keyword>
<protein>
    <submittedName>
        <fullName evidence="2">Uncharacterized protein</fullName>
    </submittedName>
</protein>
<sequence>MPAIVIGGITYPLGGWMVAAAVAVVVGAILVVRFRYRRGLAAGQGAVGQGGAMQDRSSRRPR</sequence>
<keyword evidence="1" id="KW-0812">Transmembrane</keyword>
<evidence type="ECO:0000256" key="1">
    <source>
        <dbReference type="SAM" id="Phobius"/>
    </source>
</evidence>
<name>A0ABN4GHL2_9ACTN</name>
<dbReference type="EMBL" id="CP011497">
    <property type="protein sequence ID" value="AKJ13288.1"/>
    <property type="molecule type" value="Genomic_DNA"/>
</dbReference>
<gene>
    <name evidence="2" type="ORF">ABB07_25625</name>
</gene>
<evidence type="ECO:0000313" key="2">
    <source>
        <dbReference type="EMBL" id="AKJ13288.1"/>
    </source>
</evidence>